<dbReference type="InterPro" id="IPR000719">
    <property type="entry name" value="Prot_kinase_dom"/>
</dbReference>
<dbReference type="CDD" id="cd00180">
    <property type="entry name" value="PKc"/>
    <property type="match status" value="1"/>
</dbReference>
<reference evidence="3" key="1">
    <citation type="submission" date="2023-06" db="EMBL/GenBank/DDBJ databases">
        <title>Genome-scale phylogeny and comparative genomics of the fungal order Sordariales.</title>
        <authorList>
            <consortium name="Lawrence Berkeley National Laboratory"/>
            <person name="Hensen N."/>
            <person name="Bonometti L."/>
            <person name="Westerberg I."/>
            <person name="Brannstrom I.O."/>
            <person name="Guillou S."/>
            <person name="Cros-Aarteil S."/>
            <person name="Calhoun S."/>
            <person name="Haridas S."/>
            <person name="Kuo A."/>
            <person name="Mondo S."/>
            <person name="Pangilinan J."/>
            <person name="Riley R."/>
            <person name="Labutti K."/>
            <person name="Andreopoulos B."/>
            <person name="Lipzen A."/>
            <person name="Chen C."/>
            <person name="Yanf M."/>
            <person name="Daum C."/>
            <person name="Ng V."/>
            <person name="Clum A."/>
            <person name="Steindorff A."/>
            <person name="Ohm R."/>
            <person name="Martin F."/>
            <person name="Silar P."/>
            <person name="Natvig D."/>
            <person name="Lalanne C."/>
            <person name="Gautier V."/>
            <person name="Ament-Velasquez S.L."/>
            <person name="Kruys A."/>
            <person name="Hutchinson M.I."/>
            <person name="Powell A.J."/>
            <person name="Barry K."/>
            <person name="Miller A.N."/>
            <person name="Grigoriev I.V."/>
            <person name="Debuchy R."/>
            <person name="Gladieux P."/>
            <person name="Thoren M.H."/>
            <person name="Johannesson H."/>
        </authorList>
    </citation>
    <scope>NUCLEOTIDE SEQUENCE</scope>
    <source>
        <strain evidence="3">CBS 307.81</strain>
    </source>
</reference>
<accession>A0AA40D7F1</accession>
<dbReference type="PANTHER" id="PTHR24359">
    <property type="entry name" value="SERINE/THREONINE-PROTEIN KINASE SBK1"/>
    <property type="match status" value="1"/>
</dbReference>
<feature type="compositionally biased region" description="Polar residues" evidence="1">
    <location>
        <begin position="105"/>
        <end position="120"/>
    </location>
</feature>
<name>A0AA40D7F1_9PEZI</name>
<organism evidence="3 4">
    <name type="scientific">Cercophora samala</name>
    <dbReference type="NCBI Taxonomy" id="330535"/>
    <lineage>
        <taxon>Eukaryota</taxon>
        <taxon>Fungi</taxon>
        <taxon>Dikarya</taxon>
        <taxon>Ascomycota</taxon>
        <taxon>Pezizomycotina</taxon>
        <taxon>Sordariomycetes</taxon>
        <taxon>Sordariomycetidae</taxon>
        <taxon>Sordariales</taxon>
        <taxon>Lasiosphaeriaceae</taxon>
        <taxon>Cercophora</taxon>
    </lineage>
</organism>
<evidence type="ECO:0000256" key="1">
    <source>
        <dbReference type="SAM" id="MobiDB-lite"/>
    </source>
</evidence>
<keyword evidence="4" id="KW-1185">Reference proteome</keyword>
<evidence type="ECO:0000313" key="4">
    <source>
        <dbReference type="Proteomes" id="UP001174997"/>
    </source>
</evidence>
<feature type="compositionally biased region" description="Basic and acidic residues" evidence="1">
    <location>
        <begin position="14"/>
        <end position="26"/>
    </location>
</feature>
<dbReference type="SUPFAM" id="SSF56112">
    <property type="entry name" value="Protein kinase-like (PK-like)"/>
    <property type="match status" value="1"/>
</dbReference>
<dbReference type="Gene3D" id="1.10.510.10">
    <property type="entry name" value="Transferase(Phosphotransferase) domain 1"/>
    <property type="match status" value="1"/>
</dbReference>
<dbReference type="SMART" id="SM00220">
    <property type="entry name" value="S_TKc"/>
    <property type="match status" value="1"/>
</dbReference>
<evidence type="ECO:0000313" key="3">
    <source>
        <dbReference type="EMBL" id="KAK0662974.1"/>
    </source>
</evidence>
<keyword evidence="3" id="KW-0808">Transferase</keyword>
<feature type="compositionally biased region" description="Basic and acidic residues" evidence="1">
    <location>
        <begin position="36"/>
        <end position="47"/>
    </location>
</feature>
<dbReference type="AlphaFoldDB" id="A0AA40D7F1"/>
<keyword evidence="3" id="KW-0418">Kinase</keyword>
<dbReference type="PANTHER" id="PTHR24359:SF37">
    <property type="entry name" value="PROTEIN KINASE DOMAIN-CONTAINING PROTEIN"/>
    <property type="match status" value="1"/>
</dbReference>
<dbReference type="Proteomes" id="UP001174997">
    <property type="component" value="Unassembled WGS sequence"/>
</dbReference>
<feature type="region of interest" description="Disordered" evidence="1">
    <location>
        <begin position="1"/>
        <end position="79"/>
    </location>
</feature>
<gene>
    <name evidence="3" type="ORF">QBC41DRAFT_329471</name>
</gene>
<feature type="region of interest" description="Disordered" evidence="1">
    <location>
        <begin position="555"/>
        <end position="579"/>
    </location>
</feature>
<dbReference type="GO" id="GO:0004674">
    <property type="term" value="F:protein serine/threonine kinase activity"/>
    <property type="evidence" value="ECO:0007669"/>
    <property type="project" value="TreeGrafter"/>
</dbReference>
<comment type="caution">
    <text evidence="3">The sequence shown here is derived from an EMBL/GenBank/DDBJ whole genome shotgun (WGS) entry which is preliminary data.</text>
</comment>
<dbReference type="Gene3D" id="3.30.200.20">
    <property type="entry name" value="Phosphorylase Kinase, domain 1"/>
    <property type="match status" value="1"/>
</dbReference>
<feature type="region of interest" description="Disordered" evidence="1">
    <location>
        <begin position="97"/>
        <end position="121"/>
    </location>
</feature>
<protein>
    <submittedName>
        <fullName evidence="3">Serine/threonine-protein kinase</fullName>
    </submittedName>
</protein>
<proteinExistence type="predicted"/>
<sequence length="791" mass="90106">MKSPPTPTNIPVVKVHDADPPHDGHDTTLLPSLQVHNEEPDCEKDQRTNMNSSSPSDRPEYSSKKPRTRSYGSPIAFRGGLEPSIFTEVDRKDIIDESDAELRGSQEQTPSPRGTSSPDGTNYAAIAPFRGEGGLPVVTIDYLHAAEKEPSEITDLGNRLHYANRKTTRFPNYERKRKRPHPEDDVPLQIRLFRALHPIDDPDKDKGFIPADLLPVLINEESVREELSNRLQESHDEDAIREYARKICTETTIHQGDKAKEHIKSFRKIFAILVLIEKSSAVTKFLKEDISDLDLPLVRSQIGPGEYNLRRSKAKKEILRCFENGWTPLQVRNFEDWQWTTLAPFFAKSRLLKEVNNYQLQDRVVLPFLKDSRKRNHANGGSLQVSQQELWGGGGRVFQAIIHPDHHNFHTGLKCRCVFAIKQLHSQDKDEFKREVDMLKKFSNEAHPHLISLLATYEQRNSYFLVFPWADADLWTYWKDVVPNPTMDQSTIKWVAEQCKGIADGVLKIHKYGSTNSKTKTLTPDAQTFGHHGDIKPENVLFFCDPTDAAPDIPRCFDSQDHHDDGDQNSPPDTTKRQGTLKLTDFGLASTSSHRTVSRKPRSRFGMTYNYRAPECDLPCIQDPKGRQYDMWTLGCLYLEFITWLIGGGRLLDDFTTLRAKSSDPHGATGQSDQLRTCIWYGGSPFPAEITSDTLFTIVEDGSAEGGKRRLGSKAIVKPAVTEFIKWLHTNPKCTEFVHDFLDMIERGLLVVKQENRQNLNRYEALQVLTMLSGMNKKCEKWEYSCKPAPW</sequence>
<feature type="domain" description="Protein kinase" evidence="2">
    <location>
        <begin position="383"/>
        <end position="725"/>
    </location>
</feature>
<dbReference type="InterPro" id="IPR011009">
    <property type="entry name" value="Kinase-like_dom_sf"/>
</dbReference>
<evidence type="ECO:0000259" key="2">
    <source>
        <dbReference type="PROSITE" id="PS50011"/>
    </source>
</evidence>
<dbReference type="PROSITE" id="PS50011">
    <property type="entry name" value="PROTEIN_KINASE_DOM"/>
    <property type="match status" value="1"/>
</dbReference>
<dbReference type="EMBL" id="JAULSY010000135">
    <property type="protein sequence ID" value="KAK0662974.1"/>
    <property type="molecule type" value="Genomic_DNA"/>
</dbReference>
<dbReference type="Pfam" id="PF00069">
    <property type="entry name" value="Pkinase"/>
    <property type="match status" value="1"/>
</dbReference>
<dbReference type="GO" id="GO:0005524">
    <property type="term" value="F:ATP binding"/>
    <property type="evidence" value="ECO:0007669"/>
    <property type="project" value="InterPro"/>
</dbReference>